<keyword evidence="4" id="KW-1185">Reference proteome</keyword>
<evidence type="ECO:0000313" key="4">
    <source>
        <dbReference type="Proteomes" id="UP001069802"/>
    </source>
</evidence>
<gene>
    <name evidence="3" type="ORF">O4H49_12925</name>
</gene>
<keyword evidence="1" id="KW-1133">Transmembrane helix</keyword>
<dbReference type="Gene3D" id="3.10.310.90">
    <property type="match status" value="1"/>
</dbReference>
<keyword evidence="1" id="KW-0472">Membrane</keyword>
<evidence type="ECO:0000256" key="1">
    <source>
        <dbReference type="SAM" id="Phobius"/>
    </source>
</evidence>
<dbReference type="InterPro" id="IPR032383">
    <property type="entry name" value="DUF4875"/>
</dbReference>
<feature type="transmembrane region" description="Helical" evidence="1">
    <location>
        <begin position="69"/>
        <end position="87"/>
    </location>
</feature>
<name>A0ABT4LMW1_9PROT</name>
<protein>
    <submittedName>
        <fullName evidence="3">DUF4875 domain-containing protein</fullName>
    </submittedName>
</protein>
<dbReference type="EMBL" id="JAPWGY010000004">
    <property type="protein sequence ID" value="MCZ4281686.1"/>
    <property type="molecule type" value="Genomic_DNA"/>
</dbReference>
<dbReference type="Pfam" id="PF16175">
    <property type="entry name" value="DUF4875"/>
    <property type="match status" value="1"/>
</dbReference>
<accession>A0ABT4LMW1</accession>
<comment type="caution">
    <text evidence="3">The sequence shown here is derived from an EMBL/GenBank/DDBJ whole genome shotgun (WGS) entry which is preliminary data.</text>
</comment>
<dbReference type="RefSeq" id="WP_269423849.1">
    <property type="nucleotide sequence ID" value="NZ_JAPWGY010000004.1"/>
</dbReference>
<feature type="domain" description="DUF4875" evidence="2">
    <location>
        <begin position="104"/>
        <end position="258"/>
    </location>
</feature>
<evidence type="ECO:0000259" key="2">
    <source>
        <dbReference type="Pfam" id="PF16175"/>
    </source>
</evidence>
<organism evidence="3 4">
    <name type="scientific">Kiloniella laminariae</name>
    <dbReference type="NCBI Taxonomy" id="454162"/>
    <lineage>
        <taxon>Bacteria</taxon>
        <taxon>Pseudomonadati</taxon>
        <taxon>Pseudomonadota</taxon>
        <taxon>Alphaproteobacteria</taxon>
        <taxon>Rhodospirillales</taxon>
        <taxon>Kiloniellaceae</taxon>
        <taxon>Kiloniella</taxon>
    </lineage>
</organism>
<reference evidence="3" key="1">
    <citation type="submission" date="2022-12" db="EMBL/GenBank/DDBJ databases">
        <title>Bacterial isolates from different developmental stages of Nematostella vectensis.</title>
        <authorList>
            <person name="Fraune S."/>
        </authorList>
    </citation>
    <scope>NUCLEOTIDE SEQUENCE</scope>
    <source>
        <strain evidence="3">G21630-S1</strain>
    </source>
</reference>
<keyword evidence="1" id="KW-0812">Transmembrane</keyword>
<sequence length="268" mass="29388">MFIKILGWLVAIWCWFVAVALLTNGIPVSAFVLFLLSIIPLPPVYARIKSRLLTKADDDKIPGKVMGPGLLSVLVFVLSFVVLILSIDTSGKSQQADLARSIEGKAASYQVLELSDSSIATMKRYRAYIVATSPVGSAEEYAATVIHAAKDLQQQTGSDQVSVFLELDEVSKGYGWVVARANYTPKGPSYSGTDKTAVWEVAAYPKEITAEERSLILDWFGARNQFLDADGVLNEEALKAFLGEKRGIAPEDFSLPYIHAEDFPYKND</sequence>
<feature type="transmembrane region" description="Helical" evidence="1">
    <location>
        <begin position="30"/>
        <end position="48"/>
    </location>
</feature>
<evidence type="ECO:0000313" key="3">
    <source>
        <dbReference type="EMBL" id="MCZ4281686.1"/>
    </source>
</evidence>
<proteinExistence type="predicted"/>
<dbReference type="Proteomes" id="UP001069802">
    <property type="component" value="Unassembled WGS sequence"/>
</dbReference>